<dbReference type="InterPro" id="IPR029071">
    <property type="entry name" value="Ubiquitin-like_domsf"/>
</dbReference>
<evidence type="ECO:0000313" key="4">
    <source>
        <dbReference type="WBParaSite" id="PTRK_0001791300.1"/>
    </source>
</evidence>
<proteinExistence type="predicted"/>
<reference evidence="4" key="1">
    <citation type="submission" date="2017-02" db="UniProtKB">
        <authorList>
            <consortium name="WormBaseParasite"/>
        </authorList>
    </citation>
    <scope>IDENTIFICATION</scope>
</reference>
<dbReference type="SUPFAM" id="SSF54236">
    <property type="entry name" value="Ubiquitin-like"/>
    <property type="match status" value="1"/>
</dbReference>
<feature type="compositionally biased region" description="Polar residues" evidence="1">
    <location>
        <begin position="8"/>
        <end position="28"/>
    </location>
</feature>
<protein>
    <submittedName>
        <fullName evidence="4">Ras-associating domain-containing protein</fullName>
    </submittedName>
</protein>
<dbReference type="GO" id="GO:0045743">
    <property type="term" value="P:positive regulation of fibroblast growth factor receptor signaling pathway"/>
    <property type="evidence" value="ECO:0007669"/>
    <property type="project" value="TreeGrafter"/>
</dbReference>
<dbReference type="GO" id="GO:0045742">
    <property type="term" value="P:positive regulation of epidermal growth factor receptor signaling pathway"/>
    <property type="evidence" value="ECO:0007669"/>
    <property type="project" value="TreeGrafter"/>
</dbReference>
<dbReference type="Proteomes" id="UP000038045">
    <property type="component" value="Unplaced"/>
</dbReference>
<dbReference type="Gene3D" id="3.10.20.90">
    <property type="entry name" value="Phosphatidylinositol 3-kinase Catalytic Subunit, Chain A, domain 1"/>
    <property type="match status" value="2"/>
</dbReference>
<keyword evidence="3" id="KW-1185">Reference proteome</keyword>
<feature type="region of interest" description="Disordered" evidence="1">
    <location>
        <begin position="1"/>
        <end position="28"/>
    </location>
</feature>
<evidence type="ECO:0000313" key="3">
    <source>
        <dbReference type="Proteomes" id="UP000038045"/>
    </source>
</evidence>
<organism evidence="3 4">
    <name type="scientific">Parastrongyloides trichosuri</name>
    <name type="common">Possum-specific nematode worm</name>
    <dbReference type="NCBI Taxonomy" id="131310"/>
    <lineage>
        <taxon>Eukaryota</taxon>
        <taxon>Metazoa</taxon>
        <taxon>Ecdysozoa</taxon>
        <taxon>Nematoda</taxon>
        <taxon>Chromadorea</taxon>
        <taxon>Rhabditida</taxon>
        <taxon>Tylenchina</taxon>
        <taxon>Panagrolaimomorpha</taxon>
        <taxon>Strongyloidoidea</taxon>
        <taxon>Strongyloididae</taxon>
        <taxon>Parastrongyloides</taxon>
    </lineage>
</organism>
<dbReference type="SMART" id="SM00314">
    <property type="entry name" value="RA"/>
    <property type="match status" value="1"/>
</dbReference>
<dbReference type="WBParaSite" id="PTRK_0001791300.1">
    <property type="protein sequence ID" value="PTRK_0001791300.1"/>
    <property type="gene ID" value="PTRK_0001791300"/>
</dbReference>
<dbReference type="GO" id="GO:0007165">
    <property type="term" value="P:signal transduction"/>
    <property type="evidence" value="ECO:0007669"/>
    <property type="project" value="InterPro"/>
</dbReference>
<sequence length="273" mass="31130">MLKFQVPPKQNITYTGANPSTSDNNNLHKTIISINPEPKYYSDTKSIQSFNSTNSSNFSSSSGKVSDIINQHNRATSLSSLSSIDSSDTGEWGHLKIYTRHIKSDTDYKTIKISTHTTTKQVIETILSKFRLTTKDPNLYCLIMEIKTLQYGKIITTPLILEYNSKPLSLQRLQTSEMCSFYMTTDTNGILVRIFDYEINIESNYKSLLLSKKTTCSETLSLLFQILRIDHNKASYKLLVVDRAEEAEIPTDVCIGYLYNSLQSNQKIIIRRY</sequence>
<dbReference type="Pfam" id="PF00788">
    <property type="entry name" value="RA"/>
    <property type="match status" value="2"/>
</dbReference>
<dbReference type="PANTHER" id="PTHR21298:SF2">
    <property type="entry name" value="GH01721P"/>
    <property type="match status" value="1"/>
</dbReference>
<feature type="domain" description="Ras-associating" evidence="2">
    <location>
        <begin position="93"/>
        <end position="197"/>
    </location>
</feature>
<accession>A0A0N5A7D0</accession>
<dbReference type="AlphaFoldDB" id="A0A0N5A7D0"/>
<name>A0A0N5A7D0_PARTI</name>
<evidence type="ECO:0000256" key="1">
    <source>
        <dbReference type="SAM" id="MobiDB-lite"/>
    </source>
</evidence>
<dbReference type="InterPro" id="IPR000159">
    <property type="entry name" value="RA_dom"/>
</dbReference>
<dbReference type="PANTHER" id="PTHR21298">
    <property type="entry name" value="GH01721P"/>
    <property type="match status" value="1"/>
</dbReference>
<dbReference type="PROSITE" id="PS50200">
    <property type="entry name" value="RA"/>
    <property type="match status" value="1"/>
</dbReference>
<evidence type="ECO:0000259" key="2">
    <source>
        <dbReference type="PROSITE" id="PS50200"/>
    </source>
</evidence>